<reference evidence="2" key="1">
    <citation type="submission" date="2020-02" db="EMBL/GenBank/DDBJ databases">
        <authorList>
            <person name="Meier V. D."/>
        </authorList>
    </citation>
    <scope>NUCLEOTIDE SEQUENCE</scope>
    <source>
        <strain evidence="2">AVDCRST_MAG22</strain>
    </source>
</reference>
<keyword evidence="2" id="KW-0378">Hydrolase</keyword>
<accession>A0A6J4P777</accession>
<organism evidence="2">
    <name type="scientific">uncultured Rubrobacteraceae bacterium</name>
    <dbReference type="NCBI Taxonomy" id="349277"/>
    <lineage>
        <taxon>Bacteria</taxon>
        <taxon>Bacillati</taxon>
        <taxon>Actinomycetota</taxon>
        <taxon>Rubrobacteria</taxon>
        <taxon>Rubrobacterales</taxon>
        <taxon>Rubrobacteraceae</taxon>
        <taxon>environmental samples</taxon>
    </lineage>
</organism>
<evidence type="ECO:0000256" key="1">
    <source>
        <dbReference type="SAM" id="MobiDB-lite"/>
    </source>
</evidence>
<dbReference type="AlphaFoldDB" id="A0A6J4P777"/>
<feature type="compositionally biased region" description="Basic residues" evidence="1">
    <location>
        <begin position="1"/>
        <end position="16"/>
    </location>
</feature>
<feature type="region of interest" description="Disordered" evidence="1">
    <location>
        <begin position="1"/>
        <end position="90"/>
    </location>
</feature>
<feature type="non-terminal residue" evidence="2">
    <location>
        <position position="90"/>
    </location>
</feature>
<dbReference type="GO" id="GO:0016787">
    <property type="term" value="F:hydrolase activity"/>
    <property type="evidence" value="ECO:0007669"/>
    <property type="project" value="UniProtKB-KW"/>
</dbReference>
<protein>
    <submittedName>
        <fullName evidence="2">Metal-dependent hydrolase YbeY, involved in rRNA and/or ribosome maturation and assembly</fullName>
    </submittedName>
</protein>
<dbReference type="EMBL" id="CADCUV010000064">
    <property type="protein sequence ID" value="CAA9406388.1"/>
    <property type="molecule type" value="Genomic_DNA"/>
</dbReference>
<evidence type="ECO:0000313" key="2">
    <source>
        <dbReference type="EMBL" id="CAA9406388.1"/>
    </source>
</evidence>
<feature type="compositionally biased region" description="Basic residues" evidence="1">
    <location>
        <begin position="48"/>
        <end position="61"/>
    </location>
</feature>
<name>A0A6J4P777_9ACTN</name>
<proteinExistence type="predicted"/>
<feature type="non-terminal residue" evidence="2">
    <location>
        <position position="1"/>
    </location>
</feature>
<sequence>GPRRARDHKAAQRRVPRQGCGDRRALVRGGRALRRDGGGGRDLPGVRGHARRGTRRARRPPPRRDGPRGGLRSERDGRDAAKRHGADEWL</sequence>
<gene>
    <name evidence="2" type="ORF">AVDCRST_MAG22-1533</name>
</gene>
<feature type="compositionally biased region" description="Basic and acidic residues" evidence="1">
    <location>
        <begin position="62"/>
        <end position="90"/>
    </location>
</feature>